<dbReference type="OrthoDB" id="8383056at2"/>
<feature type="signal peptide" evidence="1">
    <location>
        <begin position="1"/>
        <end position="23"/>
    </location>
</feature>
<evidence type="ECO:0000313" key="3">
    <source>
        <dbReference type="EMBL" id="SEO84904.1"/>
    </source>
</evidence>
<evidence type="ECO:0000313" key="2">
    <source>
        <dbReference type="EMBL" id="SEI14463.1"/>
    </source>
</evidence>
<keyword evidence="1" id="KW-0732">Signal</keyword>
<proteinExistence type="predicted"/>
<dbReference type="EMBL" id="FNXB01000036">
    <property type="protein sequence ID" value="SEI14463.1"/>
    <property type="molecule type" value="Genomic_DNA"/>
</dbReference>
<dbReference type="EMBL" id="FOCV01000027">
    <property type="protein sequence ID" value="SEO84904.1"/>
    <property type="molecule type" value="Genomic_DNA"/>
</dbReference>
<evidence type="ECO:0000313" key="5">
    <source>
        <dbReference type="Proteomes" id="UP000198939"/>
    </source>
</evidence>
<keyword evidence="5" id="KW-1185">Reference proteome</keyword>
<reference evidence="3 5" key="3">
    <citation type="submission" date="2016-10" db="EMBL/GenBank/DDBJ databases">
        <authorList>
            <person name="Varghese N."/>
            <person name="Submissions S."/>
        </authorList>
    </citation>
    <scope>NUCLEOTIDE SEQUENCE [LARGE SCALE GENOMIC DNA]</scope>
    <source>
        <strain evidence="3 5">CGMCC 1.7071</strain>
    </source>
</reference>
<protein>
    <recommendedName>
        <fullName evidence="6">ABM domain-containing protein</fullName>
    </recommendedName>
</protein>
<gene>
    <name evidence="2" type="ORF">RTCCBAU85039_5097</name>
    <name evidence="3" type="ORF">SAMN05216228_102710</name>
</gene>
<feature type="chain" id="PRO_5030029824" description="ABM domain-containing protein" evidence="1">
    <location>
        <begin position="24"/>
        <end position="161"/>
    </location>
</feature>
<dbReference type="RefSeq" id="WP_093041426.1">
    <property type="nucleotide sequence ID" value="NZ_FNXB01000036.1"/>
</dbReference>
<reference evidence="4" key="1">
    <citation type="submission" date="2016-10" db="EMBL/GenBank/DDBJ databases">
        <authorList>
            <person name="Wibberg D."/>
        </authorList>
    </citation>
    <scope>NUCLEOTIDE SEQUENCE [LARGE SCALE GENOMIC DNA]</scope>
</reference>
<accession>A0A1H8T2T2</accession>
<organism evidence="2 4">
    <name type="scientific">Rhizobium tibeticum</name>
    <dbReference type="NCBI Taxonomy" id="501024"/>
    <lineage>
        <taxon>Bacteria</taxon>
        <taxon>Pseudomonadati</taxon>
        <taxon>Pseudomonadota</taxon>
        <taxon>Alphaproteobacteria</taxon>
        <taxon>Hyphomicrobiales</taxon>
        <taxon>Rhizobiaceae</taxon>
        <taxon>Rhizobium/Agrobacterium group</taxon>
        <taxon>Rhizobium</taxon>
    </lineage>
</organism>
<evidence type="ECO:0000313" key="4">
    <source>
        <dbReference type="Proteomes" id="UP000183063"/>
    </source>
</evidence>
<evidence type="ECO:0008006" key="6">
    <source>
        <dbReference type="Google" id="ProtNLM"/>
    </source>
</evidence>
<evidence type="ECO:0000256" key="1">
    <source>
        <dbReference type="SAM" id="SignalP"/>
    </source>
</evidence>
<name>A0A1H8T2T2_9HYPH</name>
<dbReference type="Proteomes" id="UP000183063">
    <property type="component" value="Unassembled WGS sequence"/>
</dbReference>
<dbReference type="Proteomes" id="UP000198939">
    <property type="component" value="Unassembled WGS sequence"/>
</dbReference>
<dbReference type="AlphaFoldDB" id="A0A1H8T2T2"/>
<reference evidence="2" key="2">
    <citation type="submission" date="2016-10" db="EMBL/GenBank/DDBJ databases">
        <authorList>
            <person name="de Groot N.N."/>
        </authorList>
    </citation>
    <scope>NUCLEOTIDE SEQUENCE [LARGE SCALE GENOMIC DNA]</scope>
    <source>
        <strain evidence="2">CCBAU85039</strain>
    </source>
</reference>
<sequence>MRVATVLALSLPLLFGMADVSQAPEVMDEAGLRSIPVGKAVPVSHLSRFEAALVCVLYPYQDHLGDDVAMAHKVKAHLDTTEYAAGESYWSIVLAGSETIELVTFWRSSQLDILAKHEISTLAAAMLPEHFTPRGCADGANAAMTKIELGDRTYVVLGEID</sequence>